<keyword evidence="1" id="KW-0175">Coiled coil</keyword>
<dbReference type="Proteomes" id="UP000011135">
    <property type="component" value="Unassembled WGS sequence"/>
</dbReference>
<sequence length="166" mass="19261">MKINVPEKYADLYLKALGERKKALEAKITDFRREIEEIDNHISALTSLPIFNDAPYSPMQLEAKGYQPEWPWTRKITYYQDFKQKLFIASEIVDFIIEKEPALNKSKVRSSISAALSNRHKSGHYIKFTDPVTGSSYYGPSDWFINEQEPHLKHLPDDLKNRLLGS</sequence>
<evidence type="ECO:0000256" key="1">
    <source>
        <dbReference type="SAM" id="Coils"/>
    </source>
</evidence>
<accession>L8JUV5</accession>
<evidence type="ECO:0000313" key="3">
    <source>
        <dbReference type="Proteomes" id="UP000011135"/>
    </source>
</evidence>
<protein>
    <submittedName>
        <fullName evidence="2">Uncharacterized protein</fullName>
    </submittedName>
</protein>
<dbReference type="RefSeq" id="WP_009580122.1">
    <property type="nucleotide sequence ID" value="NZ_AMZN01000041.1"/>
</dbReference>
<dbReference type="OrthoDB" id="978473at2"/>
<reference evidence="2 3" key="1">
    <citation type="submission" date="2012-12" db="EMBL/GenBank/DDBJ databases">
        <title>Genome assembly of Fulvivirga imtechensis AK7.</title>
        <authorList>
            <person name="Nupur N."/>
            <person name="Khatri I."/>
            <person name="Kumar R."/>
            <person name="Subramanian S."/>
            <person name="Pinnaka A."/>
        </authorList>
    </citation>
    <scope>NUCLEOTIDE SEQUENCE [LARGE SCALE GENOMIC DNA]</scope>
    <source>
        <strain evidence="2 3">AK7</strain>
    </source>
</reference>
<gene>
    <name evidence="2" type="ORF">C900_02812</name>
</gene>
<dbReference type="AlphaFoldDB" id="L8JUV5"/>
<feature type="coiled-coil region" evidence="1">
    <location>
        <begin position="14"/>
        <end position="41"/>
    </location>
</feature>
<proteinExistence type="predicted"/>
<dbReference type="EMBL" id="AMZN01000041">
    <property type="protein sequence ID" value="ELR71354.1"/>
    <property type="molecule type" value="Genomic_DNA"/>
</dbReference>
<comment type="caution">
    <text evidence="2">The sequence shown here is derived from an EMBL/GenBank/DDBJ whole genome shotgun (WGS) entry which is preliminary data.</text>
</comment>
<organism evidence="2 3">
    <name type="scientific">Fulvivirga imtechensis AK7</name>
    <dbReference type="NCBI Taxonomy" id="1237149"/>
    <lineage>
        <taxon>Bacteria</taxon>
        <taxon>Pseudomonadati</taxon>
        <taxon>Bacteroidota</taxon>
        <taxon>Cytophagia</taxon>
        <taxon>Cytophagales</taxon>
        <taxon>Fulvivirgaceae</taxon>
        <taxon>Fulvivirga</taxon>
    </lineage>
</organism>
<name>L8JUV5_9BACT</name>
<evidence type="ECO:0000313" key="2">
    <source>
        <dbReference type="EMBL" id="ELR71354.1"/>
    </source>
</evidence>
<keyword evidence="3" id="KW-1185">Reference proteome</keyword>